<keyword evidence="4" id="KW-1185">Reference proteome</keyword>
<feature type="region of interest" description="Disordered" evidence="1">
    <location>
        <begin position="1"/>
        <end position="23"/>
    </location>
</feature>
<dbReference type="OrthoDB" id="7687386at2"/>
<reference evidence="3 4" key="1">
    <citation type="submission" date="2015-09" db="EMBL/GenBank/DDBJ databases">
        <authorList>
            <consortium name="Swine Surveillance"/>
        </authorList>
    </citation>
    <scope>NUCLEOTIDE SEQUENCE [LARGE SCALE GENOMIC DNA]</scope>
    <source>
        <strain evidence="3 4">CECT 7557</strain>
    </source>
</reference>
<dbReference type="AlphaFoldDB" id="A0A0P1GH02"/>
<accession>A0A0P1GH02</accession>
<name>A0A0P1GH02_9RHOB</name>
<dbReference type="STRING" id="928856.SAMN04488049_11625"/>
<dbReference type="InterPro" id="IPR001509">
    <property type="entry name" value="Epimerase_deHydtase"/>
</dbReference>
<dbReference type="Gene3D" id="3.40.50.720">
    <property type="entry name" value="NAD(P)-binding Rossmann-like Domain"/>
    <property type="match status" value="1"/>
</dbReference>
<evidence type="ECO:0000313" key="3">
    <source>
        <dbReference type="EMBL" id="CUH80792.1"/>
    </source>
</evidence>
<dbReference type="SUPFAM" id="SSF51735">
    <property type="entry name" value="NAD(P)-binding Rossmann-fold domains"/>
    <property type="match status" value="1"/>
</dbReference>
<feature type="compositionally biased region" description="Gly residues" evidence="1">
    <location>
        <begin position="1"/>
        <end position="10"/>
    </location>
</feature>
<dbReference type="Pfam" id="PF01370">
    <property type="entry name" value="Epimerase"/>
    <property type="match status" value="1"/>
</dbReference>
<sequence length="303" mass="31733">MTGNTGGAETDGGPQPSHERGHKLRQNQGLVLGASGRIGRLLRQQWDVGAAVWQSRRRLGGEVAVFDPLEPVSLQQAAMGCRRILCLAGPVPGRSSGADLADHSRLAEAAVRAGAAVGADVLLASSAAVYGAQPKAREDQPLTPANPYGIAKAEMEAHALDLGARLGVRVCNLRIGNIAGFDAALGGWRPGFTLDRFQDGTTPMRSYIGLSCLADVLGALLQQDDLPTALNIAQPGLIEMGALLEAAGYEFATRPAPDTAIPAVGLDLSRLKALLGAERLPDADAHVMVRDFALLEPELKEAF</sequence>
<feature type="domain" description="NAD-dependent epimerase/dehydratase" evidence="2">
    <location>
        <begin position="30"/>
        <end position="180"/>
    </location>
</feature>
<dbReference type="EMBL" id="CYSD01000040">
    <property type="protein sequence ID" value="CUH80792.1"/>
    <property type="molecule type" value="Genomic_DNA"/>
</dbReference>
<gene>
    <name evidence="3" type="ORF">TRM7557_03076</name>
</gene>
<protein>
    <submittedName>
        <fullName evidence="3">UDP-glucose 4-epimerase</fullName>
    </submittedName>
</protein>
<dbReference type="Proteomes" id="UP000052022">
    <property type="component" value="Unassembled WGS sequence"/>
</dbReference>
<evidence type="ECO:0000256" key="1">
    <source>
        <dbReference type="SAM" id="MobiDB-lite"/>
    </source>
</evidence>
<dbReference type="InterPro" id="IPR036291">
    <property type="entry name" value="NAD(P)-bd_dom_sf"/>
</dbReference>
<evidence type="ECO:0000259" key="2">
    <source>
        <dbReference type="Pfam" id="PF01370"/>
    </source>
</evidence>
<evidence type="ECO:0000313" key="4">
    <source>
        <dbReference type="Proteomes" id="UP000052022"/>
    </source>
</evidence>
<proteinExistence type="predicted"/>
<organism evidence="3 4">
    <name type="scientific">Tritonibacter multivorans</name>
    <dbReference type="NCBI Taxonomy" id="928856"/>
    <lineage>
        <taxon>Bacteria</taxon>
        <taxon>Pseudomonadati</taxon>
        <taxon>Pseudomonadota</taxon>
        <taxon>Alphaproteobacteria</taxon>
        <taxon>Rhodobacterales</taxon>
        <taxon>Paracoccaceae</taxon>
        <taxon>Tritonibacter</taxon>
    </lineage>
</organism>